<protein>
    <submittedName>
        <fullName evidence="2">Uncharacterized protein</fullName>
    </submittedName>
</protein>
<reference evidence="2 3" key="2">
    <citation type="submission" date="2019-01" db="EMBL/GenBank/DDBJ databases">
        <title>Hymenobacter humicola sp. nov., isolated from soils in Antarctica.</title>
        <authorList>
            <person name="Sedlacek I."/>
            <person name="Holochova P."/>
            <person name="Kralova S."/>
            <person name="Pantucek R."/>
            <person name="Stankova E."/>
            <person name="Vrbovska V."/>
            <person name="Kristofova L."/>
            <person name="Svec P."/>
            <person name="Busse H.-J."/>
        </authorList>
    </citation>
    <scope>NUCLEOTIDE SEQUENCE [LARGE SCALE GENOMIC DNA]</scope>
    <source>
        <strain evidence="2 3">CCM 8852</strain>
    </source>
</reference>
<dbReference type="RefSeq" id="WP_119657787.1">
    <property type="nucleotide sequence ID" value="NZ_JBHUOI010000106.1"/>
</dbReference>
<name>A0A418QIS8_9BACT</name>
<keyword evidence="1" id="KW-0732">Signal</keyword>
<reference evidence="2 3" key="1">
    <citation type="submission" date="2018-09" db="EMBL/GenBank/DDBJ databases">
        <authorList>
            <person name="Zeman M."/>
            <person name="Pardy F."/>
        </authorList>
    </citation>
    <scope>NUCLEOTIDE SEQUENCE [LARGE SCALE GENOMIC DNA]</scope>
    <source>
        <strain evidence="2 3">CCM 8852</strain>
    </source>
</reference>
<evidence type="ECO:0000313" key="3">
    <source>
        <dbReference type="Proteomes" id="UP000284250"/>
    </source>
</evidence>
<evidence type="ECO:0000313" key="2">
    <source>
        <dbReference type="EMBL" id="RIY05087.1"/>
    </source>
</evidence>
<sequence length="161" mass="17756">MKRLILLLFAIAPLLSKAQSFDFAGKEAIKVPAAASLQVRNYIETHDGIPQETINGQFAYVPIFNVLNRSQKQFVDGIYYFTWGAHDSGRLFINKSGALTMLSNNSTAEVLADYSAYLKQNSLPESTRIAYLSAIAAFLKFQQGDQKALMKSGAVLKPTSE</sequence>
<gene>
    <name evidence="2" type="ORF">D0T11_21050</name>
</gene>
<accession>A0A418QIS8</accession>
<dbReference type="OrthoDB" id="884935at2"/>
<feature type="chain" id="PRO_5019349860" evidence="1">
    <location>
        <begin position="19"/>
        <end position="161"/>
    </location>
</feature>
<dbReference type="AlphaFoldDB" id="A0A418QIS8"/>
<dbReference type="Proteomes" id="UP000284250">
    <property type="component" value="Unassembled WGS sequence"/>
</dbReference>
<feature type="signal peptide" evidence="1">
    <location>
        <begin position="1"/>
        <end position="18"/>
    </location>
</feature>
<evidence type="ECO:0000256" key="1">
    <source>
        <dbReference type="SAM" id="SignalP"/>
    </source>
</evidence>
<comment type="caution">
    <text evidence="2">The sequence shown here is derived from an EMBL/GenBank/DDBJ whole genome shotgun (WGS) entry which is preliminary data.</text>
</comment>
<dbReference type="EMBL" id="QYCN01000067">
    <property type="protein sequence ID" value="RIY05087.1"/>
    <property type="molecule type" value="Genomic_DNA"/>
</dbReference>
<keyword evidence="3" id="KW-1185">Reference proteome</keyword>
<organism evidence="2 3">
    <name type="scientific">Hymenobacter rubripertinctus</name>
    <dbReference type="NCBI Taxonomy" id="2029981"/>
    <lineage>
        <taxon>Bacteria</taxon>
        <taxon>Pseudomonadati</taxon>
        <taxon>Bacteroidota</taxon>
        <taxon>Cytophagia</taxon>
        <taxon>Cytophagales</taxon>
        <taxon>Hymenobacteraceae</taxon>
        <taxon>Hymenobacter</taxon>
    </lineage>
</organism>
<proteinExistence type="predicted"/>